<name>A0A0A8Z9U3_ARUDO</name>
<reference evidence="1" key="1">
    <citation type="submission" date="2014-09" db="EMBL/GenBank/DDBJ databases">
        <authorList>
            <person name="Magalhaes I.L.F."/>
            <person name="Oliveira U."/>
            <person name="Santos F.R."/>
            <person name="Vidigal T.H.D.A."/>
            <person name="Brescovit A.D."/>
            <person name="Santos A.J."/>
        </authorList>
    </citation>
    <scope>NUCLEOTIDE SEQUENCE</scope>
    <source>
        <tissue evidence="1">Shoot tissue taken approximately 20 cm above the soil surface</tissue>
    </source>
</reference>
<evidence type="ECO:0000313" key="1">
    <source>
        <dbReference type="EMBL" id="JAD34468.1"/>
    </source>
</evidence>
<organism evidence="1">
    <name type="scientific">Arundo donax</name>
    <name type="common">Giant reed</name>
    <name type="synonym">Donax arundinaceus</name>
    <dbReference type="NCBI Taxonomy" id="35708"/>
    <lineage>
        <taxon>Eukaryota</taxon>
        <taxon>Viridiplantae</taxon>
        <taxon>Streptophyta</taxon>
        <taxon>Embryophyta</taxon>
        <taxon>Tracheophyta</taxon>
        <taxon>Spermatophyta</taxon>
        <taxon>Magnoliopsida</taxon>
        <taxon>Liliopsida</taxon>
        <taxon>Poales</taxon>
        <taxon>Poaceae</taxon>
        <taxon>PACMAD clade</taxon>
        <taxon>Arundinoideae</taxon>
        <taxon>Arundineae</taxon>
        <taxon>Arundo</taxon>
    </lineage>
</organism>
<proteinExistence type="predicted"/>
<accession>A0A0A8Z9U3</accession>
<reference evidence="1" key="2">
    <citation type="journal article" date="2015" name="Data Brief">
        <title>Shoot transcriptome of the giant reed, Arundo donax.</title>
        <authorList>
            <person name="Barrero R.A."/>
            <person name="Guerrero F.D."/>
            <person name="Moolhuijzen P."/>
            <person name="Goolsby J.A."/>
            <person name="Tidwell J."/>
            <person name="Bellgard S.E."/>
            <person name="Bellgard M.I."/>
        </authorList>
    </citation>
    <scope>NUCLEOTIDE SEQUENCE</scope>
    <source>
        <tissue evidence="1">Shoot tissue taken approximately 20 cm above the soil surface</tissue>
    </source>
</reference>
<protein>
    <submittedName>
        <fullName evidence="1">Uncharacterized protein</fullName>
    </submittedName>
</protein>
<dbReference type="AlphaFoldDB" id="A0A0A8Z9U3"/>
<sequence>MIYSDSLNMYSFSSSLIAPNIVIWNQ</sequence>
<dbReference type="EMBL" id="GBRH01263427">
    <property type="protein sequence ID" value="JAD34468.1"/>
    <property type="molecule type" value="Transcribed_RNA"/>
</dbReference>